<dbReference type="PANTHER" id="PTHR45339:SF1">
    <property type="entry name" value="HYBRID SIGNAL TRANSDUCTION HISTIDINE KINASE J"/>
    <property type="match status" value="1"/>
</dbReference>
<evidence type="ECO:0000256" key="7">
    <source>
        <dbReference type="ARBA" id="ARBA00022840"/>
    </source>
</evidence>
<dbReference type="PROSITE" id="PS50110">
    <property type="entry name" value="RESPONSE_REGULATORY"/>
    <property type="match status" value="1"/>
</dbReference>
<dbReference type="Gene3D" id="3.30.565.10">
    <property type="entry name" value="Histidine kinase-like ATPase, C-terminal domain"/>
    <property type="match status" value="1"/>
</dbReference>
<feature type="modified residue" description="4-aspartylphosphate" evidence="11">
    <location>
        <position position="714"/>
    </location>
</feature>
<dbReference type="InterPro" id="IPR011006">
    <property type="entry name" value="CheY-like_superfamily"/>
</dbReference>
<feature type="signal peptide" evidence="13">
    <location>
        <begin position="1"/>
        <end position="23"/>
    </location>
</feature>
<dbReference type="CDD" id="cd16922">
    <property type="entry name" value="HATPase_EvgS-ArcB-TorS-like"/>
    <property type="match status" value="1"/>
</dbReference>
<dbReference type="InterPro" id="IPR036890">
    <property type="entry name" value="HATPase_C_sf"/>
</dbReference>
<dbReference type="Proteomes" id="UP000256779">
    <property type="component" value="Unassembled WGS sequence"/>
</dbReference>
<keyword evidence="5" id="KW-0547">Nucleotide-binding</keyword>
<dbReference type="GO" id="GO:0005524">
    <property type="term" value="F:ATP binding"/>
    <property type="evidence" value="ECO:0007669"/>
    <property type="project" value="UniProtKB-KW"/>
</dbReference>
<keyword evidence="12" id="KW-0812">Transmembrane</keyword>
<dbReference type="SUPFAM" id="SSF49785">
    <property type="entry name" value="Galactose-binding domain-like"/>
    <property type="match status" value="1"/>
</dbReference>
<dbReference type="EC" id="2.7.13.3" evidence="2"/>
<evidence type="ECO:0000256" key="12">
    <source>
        <dbReference type="SAM" id="Phobius"/>
    </source>
</evidence>
<keyword evidence="12" id="KW-0472">Membrane</keyword>
<keyword evidence="12" id="KW-1133">Transmembrane helix</keyword>
<dbReference type="GO" id="GO:0000155">
    <property type="term" value="F:phosphorelay sensor kinase activity"/>
    <property type="evidence" value="ECO:0007669"/>
    <property type="project" value="InterPro"/>
</dbReference>
<evidence type="ECO:0000256" key="10">
    <source>
        <dbReference type="ARBA" id="ARBA00068150"/>
    </source>
</evidence>
<dbReference type="Pfam" id="PF00072">
    <property type="entry name" value="Response_reg"/>
    <property type="match status" value="1"/>
</dbReference>
<keyword evidence="17" id="KW-1185">Reference proteome</keyword>
<dbReference type="FunFam" id="3.30.565.10:FF:000010">
    <property type="entry name" value="Sensor histidine kinase RcsC"/>
    <property type="match status" value="1"/>
</dbReference>
<dbReference type="SMART" id="SM00387">
    <property type="entry name" value="HATPase_c"/>
    <property type="match status" value="1"/>
</dbReference>
<feature type="domain" description="Response regulatory" evidence="15">
    <location>
        <begin position="665"/>
        <end position="779"/>
    </location>
</feature>
<dbReference type="Pfam" id="PF02518">
    <property type="entry name" value="HATPase_c"/>
    <property type="match status" value="1"/>
</dbReference>
<evidence type="ECO:0000256" key="11">
    <source>
        <dbReference type="PROSITE-ProRule" id="PRU00169"/>
    </source>
</evidence>
<keyword evidence="6 16" id="KW-0418">Kinase</keyword>
<evidence type="ECO:0000256" key="9">
    <source>
        <dbReference type="ARBA" id="ARBA00064003"/>
    </source>
</evidence>
<feature type="chain" id="PRO_5017816544" description="Sensory/regulatory protein RpfC" evidence="13">
    <location>
        <begin position="24"/>
        <end position="780"/>
    </location>
</feature>
<dbReference type="InterPro" id="IPR004358">
    <property type="entry name" value="Sig_transdc_His_kin-like_C"/>
</dbReference>
<reference evidence="16 17" key="1">
    <citation type="submission" date="2018-07" db="EMBL/GenBank/DDBJ databases">
        <title>Genomic Encyclopedia of Type Strains, Phase IV (KMG-IV): sequencing the most valuable type-strain genomes for metagenomic binning, comparative biology and taxonomic classification.</title>
        <authorList>
            <person name="Goeker M."/>
        </authorList>
    </citation>
    <scope>NUCLEOTIDE SEQUENCE [LARGE SCALE GENOMIC DNA]</scope>
    <source>
        <strain evidence="16 17">DSM 4134</strain>
    </source>
</reference>
<dbReference type="PANTHER" id="PTHR45339">
    <property type="entry name" value="HYBRID SIGNAL TRANSDUCTION HISTIDINE KINASE J"/>
    <property type="match status" value="1"/>
</dbReference>
<feature type="transmembrane region" description="Helical" evidence="12">
    <location>
        <begin position="195"/>
        <end position="218"/>
    </location>
</feature>
<dbReference type="EMBL" id="QREG01000007">
    <property type="protein sequence ID" value="RED99778.1"/>
    <property type="molecule type" value="Genomic_DNA"/>
</dbReference>
<dbReference type="Gene3D" id="1.10.287.130">
    <property type="match status" value="1"/>
</dbReference>
<feature type="transmembrane region" description="Helical" evidence="12">
    <location>
        <begin position="376"/>
        <end position="397"/>
    </location>
</feature>
<comment type="caution">
    <text evidence="16">The sequence shown here is derived from an EMBL/GenBank/DDBJ whole genome shotgun (WGS) entry which is preliminary data.</text>
</comment>
<evidence type="ECO:0000256" key="1">
    <source>
        <dbReference type="ARBA" id="ARBA00000085"/>
    </source>
</evidence>
<dbReference type="SMART" id="SM00448">
    <property type="entry name" value="REC"/>
    <property type="match status" value="1"/>
</dbReference>
<feature type="transmembrane region" description="Helical" evidence="12">
    <location>
        <begin position="225"/>
        <end position="242"/>
    </location>
</feature>
<dbReference type="InterPro" id="IPR036097">
    <property type="entry name" value="HisK_dim/P_sf"/>
</dbReference>
<dbReference type="CDD" id="cd17546">
    <property type="entry name" value="REC_hyHK_CKI1_RcsC-like"/>
    <property type="match status" value="1"/>
</dbReference>
<dbReference type="InterPro" id="IPR003661">
    <property type="entry name" value="HisK_dim/P_dom"/>
</dbReference>
<evidence type="ECO:0000256" key="2">
    <source>
        <dbReference type="ARBA" id="ARBA00012438"/>
    </source>
</evidence>
<dbReference type="PRINTS" id="PR00344">
    <property type="entry name" value="BCTRLSENSOR"/>
</dbReference>
<gene>
    <name evidence="16" type="ORF">C7460_10760</name>
</gene>
<dbReference type="InterPro" id="IPR001789">
    <property type="entry name" value="Sig_transdc_resp-reg_receiver"/>
</dbReference>
<dbReference type="InterPro" id="IPR011623">
    <property type="entry name" value="7TMR_DISM_rcpt_extracell_dom1"/>
</dbReference>
<dbReference type="SUPFAM" id="SSF52172">
    <property type="entry name" value="CheY-like"/>
    <property type="match status" value="1"/>
</dbReference>
<evidence type="ECO:0000313" key="17">
    <source>
        <dbReference type="Proteomes" id="UP000256779"/>
    </source>
</evidence>
<dbReference type="Pfam" id="PF00512">
    <property type="entry name" value="HisKA"/>
    <property type="match status" value="1"/>
</dbReference>
<dbReference type="FunFam" id="1.10.287.130:FF:000002">
    <property type="entry name" value="Two-component osmosensing histidine kinase"/>
    <property type="match status" value="1"/>
</dbReference>
<evidence type="ECO:0000256" key="5">
    <source>
        <dbReference type="ARBA" id="ARBA00022741"/>
    </source>
</evidence>
<keyword evidence="4" id="KW-0808">Transferase</keyword>
<name>A0A3D9L6I1_MARFU</name>
<feature type="transmembrane region" description="Helical" evidence="12">
    <location>
        <begin position="262"/>
        <end position="282"/>
    </location>
</feature>
<dbReference type="Gene3D" id="3.40.50.2300">
    <property type="match status" value="1"/>
</dbReference>
<evidence type="ECO:0000259" key="14">
    <source>
        <dbReference type="PROSITE" id="PS50109"/>
    </source>
</evidence>
<feature type="domain" description="Histidine kinase" evidence="14">
    <location>
        <begin position="421"/>
        <end position="642"/>
    </location>
</feature>
<sequence>MNRMNIRYFITCICVLIGLFATAQTAEQGVLDLRNVDFSEESVPLDGEWQFFWGQLLEPGDEVSTPIDYFEFPELWNDATTRQGVKLENFGVASYRLQVLLPESSPELALTFKHLYSAGRLFVNGKEVPFCGQTGNTPSTSKPRWVPGVIELHDEVDTLNLLLQISNFQHYKGGARESIVLGAEERIDALEKETLAYDLLLAGTLIMAGLFFYGLYLFGLREKAAIFFSLFCLTFAYRMVGADDYSLQIIYPNMPWGLSMKLEYLSLFLPPAFFAMYTHYLYPFRYRFNPFYIFASLSCVFALITVVSHPLVFTRIVDAYLFLLLAGISLGGYTYFRAYQLKLGGSQYALISSLVVLVVFCYKIIIYLGAATEIEIITFIGFLGFFFFQSLILFFLFTDSLKRSKEQAEHAAKMKSDFLSMMSHEIRTPMNAVIGLSNYLLEDSPRKSQVETLNTLKFSAKNLLVIINDILDFSKIEAEKIEFEYTPVLLQGLMASLKKVFEPIAEEKNLKLVFDCDNRIPQVIRCDQTRTSQVLTNLISNAIKFTEKGVVKVKVELVAGGLHQVRLKFSVIDTGIGIPQDRQESIFQSFTQATSSTTRQFGGTGLGLTITKKLLNLQGVELKLDSEPGKGSVFSFIQAFEVVRDSMPAYSDAPQTINSYQLPVEVLLVEDNAVNIMVAEKFLKRWGAKVVVAKNGQEAIDAVGNSAFDVILMDLQMPIMDGYEAVRKIRQRGVSIPIIALTASALMEEQRKIFDAGMDAFVTKPFEPEELYQKMAQFCR</sequence>
<dbReference type="CDD" id="cd00082">
    <property type="entry name" value="HisKA"/>
    <property type="match status" value="1"/>
</dbReference>
<comment type="catalytic activity">
    <reaction evidence="1">
        <text>ATP + protein L-histidine = ADP + protein N-phospho-L-histidine.</text>
        <dbReference type="EC" id="2.7.13.3"/>
    </reaction>
</comment>
<accession>A0A3D9L6I1</accession>
<evidence type="ECO:0000256" key="4">
    <source>
        <dbReference type="ARBA" id="ARBA00022679"/>
    </source>
</evidence>
<dbReference type="InterPro" id="IPR008979">
    <property type="entry name" value="Galactose-bd-like_sf"/>
</dbReference>
<evidence type="ECO:0000259" key="15">
    <source>
        <dbReference type="PROSITE" id="PS50110"/>
    </source>
</evidence>
<dbReference type="PROSITE" id="PS50109">
    <property type="entry name" value="HIS_KIN"/>
    <property type="match status" value="1"/>
</dbReference>
<dbReference type="SMART" id="SM00388">
    <property type="entry name" value="HisKA"/>
    <property type="match status" value="1"/>
</dbReference>
<feature type="transmembrane region" description="Helical" evidence="12">
    <location>
        <begin position="348"/>
        <end position="370"/>
    </location>
</feature>
<evidence type="ECO:0000256" key="6">
    <source>
        <dbReference type="ARBA" id="ARBA00022777"/>
    </source>
</evidence>
<keyword evidence="8" id="KW-0902">Two-component regulatory system</keyword>
<evidence type="ECO:0000313" key="16">
    <source>
        <dbReference type="EMBL" id="RED99778.1"/>
    </source>
</evidence>
<dbReference type="InterPro" id="IPR003594">
    <property type="entry name" value="HATPase_dom"/>
</dbReference>
<dbReference type="Gene3D" id="2.60.120.260">
    <property type="entry name" value="Galactose-binding domain-like"/>
    <property type="match status" value="1"/>
</dbReference>
<protein>
    <recommendedName>
        <fullName evidence="10">Sensory/regulatory protein RpfC</fullName>
        <ecNumber evidence="2">2.7.13.3</ecNumber>
    </recommendedName>
</protein>
<feature type="transmembrane region" description="Helical" evidence="12">
    <location>
        <begin position="291"/>
        <end position="313"/>
    </location>
</feature>
<evidence type="ECO:0000256" key="8">
    <source>
        <dbReference type="ARBA" id="ARBA00023012"/>
    </source>
</evidence>
<dbReference type="SUPFAM" id="SSF47384">
    <property type="entry name" value="Homodimeric domain of signal transducing histidine kinase"/>
    <property type="match status" value="1"/>
</dbReference>
<evidence type="ECO:0000256" key="3">
    <source>
        <dbReference type="ARBA" id="ARBA00022553"/>
    </source>
</evidence>
<dbReference type="OrthoDB" id="9811889at2"/>
<dbReference type="Pfam" id="PF07695">
    <property type="entry name" value="7TMR-DISM_7TM"/>
    <property type="match status" value="1"/>
</dbReference>
<keyword evidence="13" id="KW-0732">Signal</keyword>
<proteinExistence type="predicted"/>
<evidence type="ECO:0000256" key="13">
    <source>
        <dbReference type="SAM" id="SignalP"/>
    </source>
</evidence>
<feature type="transmembrane region" description="Helical" evidence="12">
    <location>
        <begin position="319"/>
        <end position="336"/>
    </location>
</feature>
<comment type="subunit">
    <text evidence="9">At low DSF concentrations, interacts with RpfF.</text>
</comment>
<dbReference type="AlphaFoldDB" id="A0A3D9L6I1"/>
<keyword evidence="7" id="KW-0067">ATP-binding</keyword>
<dbReference type="SUPFAM" id="SSF55874">
    <property type="entry name" value="ATPase domain of HSP90 chaperone/DNA topoisomerase II/histidine kinase"/>
    <property type="match status" value="1"/>
</dbReference>
<dbReference type="InterPro" id="IPR005467">
    <property type="entry name" value="His_kinase_dom"/>
</dbReference>
<organism evidence="16 17">
    <name type="scientific">Marinoscillum furvescens DSM 4134</name>
    <dbReference type="NCBI Taxonomy" id="1122208"/>
    <lineage>
        <taxon>Bacteria</taxon>
        <taxon>Pseudomonadati</taxon>
        <taxon>Bacteroidota</taxon>
        <taxon>Cytophagia</taxon>
        <taxon>Cytophagales</taxon>
        <taxon>Reichenbachiellaceae</taxon>
        <taxon>Marinoscillum</taxon>
    </lineage>
</organism>
<keyword evidence="3 11" id="KW-0597">Phosphoprotein</keyword>